<reference evidence="1 2" key="1">
    <citation type="submission" date="2018-12" db="EMBL/GenBank/DDBJ databases">
        <authorList>
            <person name="Kartti S."/>
            <person name="Manni A."/>
            <person name="Chemao El Fihri M.W."/>
            <person name="Laamarti M."/>
            <person name="Temsamani L."/>
            <person name="El Jamali J.E."/>
            <person name="Ouadghiri M."/>
            <person name="Ibrahimi A."/>
            <person name="Filati-Maltouf A."/>
        </authorList>
    </citation>
    <scope>NUCLEOTIDE SEQUENCE [LARGE SCALE GENOMIC DNA]</scope>
    <source>
        <strain evidence="1 2">MDMC339</strain>
    </source>
</reference>
<proteinExistence type="predicted"/>
<sequence>MELRPEPVPFRISTLDLTLVYREQNASAQVNVEAQTLEDYAAQPDMRYRSLQVDFELVHEARCRGGNLHEMRHGEIVEEAGPADETAYWRQTGLCPFPGFYRVIDDPGLAALLAHYDPRNVHDLQLFILAAHDSYVEVLAKGYRYALAGNVNEHDVITVTPSA</sequence>
<accession>A0A3S0HEN2</accession>
<comment type="caution">
    <text evidence="1">The sequence shown here is derived from an EMBL/GenBank/DDBJ whole genome shotgun (WGS) entry which is preliminary data.</text>
</comment>
<dbReference type="Proteomes" id="UP000271705">
    <property type="component" value="Unassembled WGS sequence"/>
</dbReference>
<dbReference type="EMBL" id="RXLZ01000057">
    <property type="protein sequence ID" value="RTQ86881.1"/>
    <property type="molecule type" value="Genomic_DNA"/>
</dbReference>
<evidence type="ECO:0000313" key="1">
    <source>
        <dbReference type="EMBL" id="RTQ86881.1"/>
    </source>
</evidence>
<evidence type="ECO:0000313" key="2">
    <source>
        <dbReference type="Proteomes" id="UP000271705"/>
    </source>
</evidence>
<name>A0A3S0HEN2_STEMA</name>
<gene>
    <name evidence="1" type="ORF">EKL94_17130</name>
</gene>
<dbReference type="AlphaFoldDB" id="A0A3S0HEN2"/>
<dbReference type="RefSeq" id="WP_126930002.1">
    <property type="nucleotide sequence ID" value="NZ_RXLZ01000057.1"/>
</dbReference>
<protein>
    <submittedName>
        <fullName evidence="1">Uncharacterized protein</fullName>
    </submittedName>
</protein>
<organism evidence="1 2">
    <name type="scientific">Stenotrophomonas maltophilia</name>
    <name type="common">Pseudomonas maltophilia</name>
    <name type="synonym">Xanthomonas maltophilia</name>
    <dbReference type="NCBI Taxonomy" id="40324"/>
    <lineage>
        <taxon>Bacteria</taxon>
        <taxon>Pseudomonadati</taxon>
        <taxon>Pseudomonadota</taxon>
        <taxon>Gammaproteobacteria</taxon>
        <taxon>Lysobacterales</taxon>
        <taxon>Lysobacteraceae</taxon>
        <taxon>Stenotrophomonas</taxon>
        <taxon>Stenotrophomonas maltophilia group</taxon>
    </lineage>
</organism>